<reference evidence="1" key="1">
    <citation type="journal article" date="2020" name="Stud. Mycol.">
        <title>101 Dothideomycetes genomes: a test case for predicting lifestyles and emergence of pathogens.</title>
        <authorList>
            <person name="Haridas S."/>
            <person name="Albert R."/>
            <person name="Binder M."/>
            <person name="Bloem J."/>
            <person name="Labutti K."/>
            <person name="Salamov A."/>
            <person name="Andreopoulos B."/>
            <person name="Baker S."/>
            <person name="Barry K."/>
            <person name="Bills G."/>
            <person name="Bluhm B."/>
            <person name="Cannon C."/>
            <person name="Castanera R."/>
            <person name="Culley D."/>
            <person name="Daum C."/>
            <person name="Ezra D."/>
            <person name="Gonzalez J."/>
            <person name="Henrissat B."/>
            <person name="Kuo A."/>
            <person name="Liang C."/>
            <person name="Lipzen A."/>
            <person name="Lutzoni F."/>
            <person name="Magnuson J."/>
            <person name="Mondo S."/>
            <person name="Nolan M."/>
            <person name="Ohm R."/>
            <person name="Pangilinan J."/>
            <person name="Park H.-J."/>
            <person name="Ramirez L."/>
            <person name="Alfaro M."/>
            <person name="Sun H."/>
            <person name="Tritt A."/>
            <person name="Yoshinaga Y."/>
            <person name="Zwiers L.-H."/>
            <person name="Turgeon B."/>
            <person name="Goodwin S."/>
            <person name="Spatafora J."/>
            <person name="Crous P."/>
            <person name="Grigoriev I."/>
        </authorList>
    </citation>
    <scope>NUCLEOTIDE SEQUENCE</scope>
    <source>
        <strain evidence="1">CBS 121167</strain>
    </source>
</reference>
<protein>
    <submittedName>
        <fullName evidence="1">Uncharacterized protein</fullName>
    </submittedName>
</protein>
<evidence type="ECO:0000313" key="1">
    <source>
        <dbReference type="EMBL" id="KAF2141782.1"/>
    </source>
</evidence>
<evidence type="ECO:0000313" key="2">
    <source>
        <dbReference type="Proteomes" id="UP000799438"/>
    </source>
</evidence>
<dbReference type="Proteomes" id="UP000799438">
    <property type="component" value="Unassembled WGS sequence"/>
</dbReference>
<organism evidence="1 2">
    <name type="scientific">Aplosporella prunicola CBS 121167</name>
    <dbReference type="NCBI Taxonomy" id="1176127"/>
    <lineage>
        <taxon>Eukaryota</taxon>
        <taxon>Fungi</taxon>
        <taxon>Dikarya</taxon>
        <taxon>Ascomycota</taxon>
        <taxon>Pezizomycotina</taxon>
        <taxon>Dothideomycetes</taxon>
        <taxon>Dothideomycetes incertae sedis</taxon>
        <taxon>Botryosphaeriales</taxon>
        <taxon>Aplosporellaceae</taxon>
        <taxon>Aplosporella</taxon>
    </lineage>
</organism>
<accession>A0A6A6BC27</accession>
<dbReference type="RefSeq" id="XP_033397494.1">
    <property type="nucleotide sequence ID" value="XM_033545254.1"/>
</dbReference>
<dbReference type="AlphaFoldDB" id="A0A6A6BC27"/>
<name>A0A6A6BC27_9PEZI</name>
<gene>
    <name evidence="1" type="ORF">K452DRAFT_33724</name>
</gene>
<sequence length="181" mass="20288">MTVLVGLTPLKVRYDKNLNIVWLFFGFGNMAIPYKGDPENNSIDKYASAYYAKELETVMAANIPAIFADSSAKSFTIRAVPRALMLGIPKRRYRALQTLCLAAGQQHRYMTSASSKLSSLTDHRPCFRRLRPFLFFSALVADSRTNFFRTLGWPLCDSDLLPMALTTLICLAANYICGRLG</sequence>
<keyword evidence="2" id="KW-1185">Reference proteome</keyword>
<proteinExistence type="predicted"/>
<dbReference type="EMBL" id="ML995486">
    <property type="protein sequence ID" value="KAF2141782.1"/>
    <property type="molecule type" value="Genomic_DNA"/>
</dbReference>
<dbReference type="GeneID" id="54302754"/>